<sequence>MAGVAVLAAGLVGPLPMAAAQDETVRVDARLTYLCPFVSGEQPVEVRLAADLPAGATAGEPVRPAGLAISLTVPQAGVAELTALGAASVTALARVGVAITHGGSTAETNWSGTKTSRVVLPTEGDLTLPLEPSRVTPAVLGQPGAMTFAAADTSLELTGYQSDGAVTDPPSLALSCALAPDQDATLATVQVSAADTPVPVEPPPGAVRVDKPKGSAAAPEVSPTAVEIPEDCEQIESPNIPWPPPPETPTNPPKYCAYITAFTNLAKLDASVLQPPSLVNIGPTAPGSNKDSPRPAPNPPRPGLKCVPEDLQSNILCQKANILPNLGGRPVLTPAENQWVLPFGFVPTKATMQLTQLGVSQADIRLHLAQNPVHAKAVVTARYTVRVYDAAINGVPFDLGPHCRTAEPLEIVVDAIAGFGAGKYLLDQGGVLNGEVVIPPFTGCGVTEDVSPLLTGLISGPGNLVRLTQGKVCTITGTNVGCNPIDIPEPVR</sequence>
<accession>A0A7Z0WEI2</accession>
<proteinExistence type="predicted"/>
<organism evidence="3 4">
    <name type="scientific">Actinophytocola xinjiangensis</name>
    <dbReference type="NCBI Taxonomy" id="485602"/>
    <lineage>
        <taxon>Bacteria</taxon>
        <taxon>Bacillati</taxon>
        <taxon>Actinomycetota</taxon>
        <taxon>Actinomycetes</taxon>
        <taxon>Pseudonocardiales</taxon>
        <taxon>Pseudonocardiaceae</taxon>
    </lineage>
</organism>
<evidence type="ECO:0000313" key="4">
    <source>
        <dbReference type="Proteomes" id="UP000185696"/>
    </source>
</evidence>
<reference evidence="3 4" key="1">
    <citation type="submission" date="2016-12" db="EMBL/GenBank/DDBJ databases">
        <title>The draft genome sequence of Actinophytocola xinjiangensis.</title>
        <authorList>
            <person name="Wang W."/>
            <person name="Yuan L."/>
        </authorList>
    </citation>
    <scope>NUCLEOTIDE SEQUENCE [LARGE SCALE GENOMIC DNA]</scope>
    <source>
        <strain evidence="3 4">CGMCC 4.4663</strain>
    </source>
</reference>
<evidence type="ECO:0000256" key="1">
    <source>
        <dbReference type="SAM" id="MobiDB-lite"/>
    </source>
</evidence>
<protein>
    <recommendedName>
        <fullName evidence="2">DUF6801 domain-containing protein</fullName>
    </recommendedName>
</protein>
<evidence type="ECO:0000313" key="3">
    <source>
        <dbReference type="EMBL" id="OLF05020.1"/>
    </source>
</evidence>
<gene>
    <name evidence="3" type="ORF">BLA60_37945</name>
</gene>
<dbReference type="AlphaFoldDB" id="A0A7Z0WEI2"/>
<dbReference type="Pfam" id="PF20611">
    <property type="entry name" value="DUF6801"/>
    <property type="match status" value="1"/>
</dbReference>
<name>A0A7Z0WEI2_9PSEU</name>
<dbReference type="InterPro" id="IPR046542">
    <property type="entry name" value="DUF6801"/>
</dbReference>
<feature type="region of interest" description="Disordered" evidence="1">
    <location>
        <begin position="279"/>
        <end position="304"/>
    </location>
</feature>
<dbReference type="EMBL" id="MSIF01000034">
    <property type="protein sequence ID" value="OLF05020.1"/>
    <property type="molecule type" value="Genomic_DNA"/>
</dbReference>
<evidence type="ECO:0000259" key="2">
    <source>
        <dbReference type="Pfam" id="PF20611"/>
    </source>
</evidence>
<feature type="region of interest" description="Disordered" evidence="1">
    <location>
        <begin position="195"/>
        <end position="224"/>
    </location>
</feature>
<feature type="domain" description="DUF6801" evidence="2">
    <location>
        <begin position="32"/>
        <end position="187"/>
    </location>
</feature>
<comment type="caution">
    <text evidence="3">The sequence shown here is derived from an EMBL/GenBank/DDBJ whole genome shotgun (WGS) entry which is preliminary data.</text>
</comment>
<keyword evidence="4" id="KW-1185">Reference proteome</keyword>
<dbReference type="Proteomes" id="UP000185696">
    <property type="component" value="Unassembled WGS sequence"/>
</dbReference>